<evidence type="ECO:0000256" key="1">
    <source>
        <dbReference type="ARBA" id="ARBA00004651"/>
    </source>
</evidence>
<dbReference type="GO" id="GO:0050916">
    <property type="term" value="P:sensory perception of sweet taste"/>
    <property type="evidence" value="ECO:0007669"/>
    <property type="project" value="UniProtKB-ARBA"/>
</dbReference>
<proteinExistence type="inferred from homology"/>
<evidence type="ECO:0000256" key="2">
    <source>
        <dbReference type="ARBA" id="ARBA00005327"/>
    </source>
</evidence>
<dbReference type="GO" id="GO:0008527">
    <property type="term" value="F:taste receptor activity"/>
    <property type="evidence" value="ECO:0007669"/>
    <property type="project" value="InterPro"/>
</dbReference>
<keyword evidence="5" id="KW-1133">Transmembrane helix</keyword>
<comment type="subcellular location">
    <subcellularLocation>
        <location evidence="1">Cell membrane</location>
        <topology evidence="1">Multi-pass membrane protein</topology>
    </subcellularLocation>
</comment>
<sequence>MDVLIILLARVVYFKFKAIYLQGQTLLLNGNSISDVQKWRQLTKDHETLCGFLYDLNKFLSPLIFISYGNNIYYICLQ</sequence>
<evidence type="ECO:0000313" key="9">
    <source>
        <dbReference type="Proteomes" id="UP000708208"/>
    </source>
</evidence>
<dbReference type="Proteomes" id="UP000708208">
    <property type="component" value="Unassembled WGS sequence"/>
</dbReference>
<comment type="similarity">
    <text evidence="2">Belongs to the insect chemoreceptor superfamily. Gustatory receptor (GR) family. Gr5a subfamily.</text>
</comment>
<dbReference type="Pfam" id="PF06151">
    <property type="entry name" value="Trehalose_recp"/>
    <property type="match status" value="1"/>
</dbReference>
<evidence type="ECO:0000256" key="3">
    <source>
        <dbReference type="ARBA" id="ARBA00022475"/>
    </source>
</evidence>
<organism evidence="8 9">
    <name type="scientific">Allacma fusca</name>
    <dbReference type="NCBI Taxonomy" id="39272"/>
    <lineage>
        <taxon>Eukaryota</taxon>
        <taxon>Metazoa</taxon>
        <taxon>Ecdysozoa</taxon>
        <taxon>Arthropoda</taxon>
        <taxon>Hexapoda</taxon>
        <taxon>Collembola</taxon>
        <taxon>Symphypleona</taxon>
        <taxon>Sminthuridae</taxon>
        <taxon>Allacma</taxon>
    </lineage>
</organism>
<dbReference type="AlphaFoldDB" id="A0A8J2L7E4"/>
<keyword evidence="3" id="KW-1003">Cell membrane</keyword>
<evidence type="ECO:0000256" key="4">
    <source>
        <dbReference type="ARBA" id="ARBA00022692"/>
    </source>
</evidence>
<feature type="non-terminal residue" evidence="8">
    <location>
        <position position="1"/>
    </location>
</feature>
<accession>A0A8J2L7E4</accession>
<reference evidence="8" key="1">
    <citation type="submission" date="2021-06" db="EMBL/GenBank/DDBJ databases">
        <authorList>
            <person name="Hodson N. C."/>
            <person name="Mongue J. A."/>
            <person name="Jaron S. K."/>
        </authorList>
    </citation>
    <scope>NUCLEOTIDE SEQUENCE</scope>
</reference>
<keyword evidence="4" id="KW-0812">Transmembrane</keyword>
<evidence type="ECO:0000256" key="5">
    <source>
        <dbReference type="ARBA" id="ARBA00022989"/>
    </source>
</evidence>
<dbReference type="GO" id="GO:0005886">
    <property type="term" value="C:plasma membrane"/>
    <property type="evidence" value="ECO:0007669"/>
    <property type="project" value="UniProtKB-SubCell"/>
</dbReference>
<dbReference type="OrthoDB" id="5800391at2759"/>
<dbReference type="PANTHER" id="PTHR21421">
    <property type="entry name" value="GUSTATORY RECEPTOR"/>
    <property type="match status" value="1"/>
</dbReference>
<keyword evidence="7" id="KW-0675">Receptor</keyword>
<dbReference type="EMBL" id="CAJVCH010385182">
    <property type="protein sequence ID" value="CAG7817024.1"/>
    <property type="molecule type" value="Genomic_DNA"/>
</dbReference>
<evidence type="ECO:0000256" key="6">
    <source>
        <dbReference type="ARBA" id="ARBA00023136"/>
    </source>
</evidence>
<keyword evidence="6" id="KW-0472">Membrane</keyword>
<dbReference type="PANTHER" id="PTHR21421:SF29">
    <property type="entry name" value="GUSTATORY RECEPTOR 5A FOR TREHALOSE-RELATED"/>
    <property type="match status" value="1"/>
</dbReference>
<dbReference type="InterPro" id="IPR009318">
    <property type="entry name" value="Gustatory_rcpt"/>
</dbReference>
<evidence type="ECO:0000313" key="8">
    <source>
        <dbReference type="EMBL" id="CAG7817024.1"/>
    </source>
</evidence>
<evidence type="ECO:0000256" key="7">
    <source>
        <dbReference type="ARBA" id="ARBA00023170"/>
    </source>
</evidence>
<comment type="caution">
    <text evidence="8">The sequence shown here is derived from an EMBL/GenBank/DDBJ whole genome shotgun (WGS) entry which is preliminary data.</text>
</comment>
<protein>
    <submittedName>
        <fullName evidence="8">Uncharacterized protein</fullName>
    </submittedName>
</protein>
<name>A0A8J2L7E4_9HEXA</name>
<keyword evidence="9" id="KW-1185">Reference proteome</keyword>
<gene>
    <name evidence="8" type="ORF">AFUS01_LOCUS27612</name>
</gene>